<keyword evidence="3" id="KW-1185">Reference proteome</keyword>
<name>A0ABR4F7R2_9PEZI</name>
<dbReference type="EMBL" id="JBAWTH010000008">
    <property type="protein sequence ID" value="KAL2290715.1"/>
    <property type="molecule type" value="Genomic_DNA"/>
</dbReference>
<evidence type="ECO:0000256" key="1">
    <source>
        <dbReference type="SAM" id="MobiDB-lite"/>
    </source>
</evidence>
<proteinExistence type="predicted"/>
<feature type="compositionally biased region" description="Basic and acidic residues" evidence="1">
    <location>
        <begin position="91"/>
        <end position="111"/>
    </location>
</feature>
<feature type="region of interest" description="Disordered" evidence="1">
    <location>
        <begin position="1"/>
        <end position="70"/>
    </location>
</feature>
<dbReference type="Proteomes" id="UP001600888">
    <property type="component" value="Unassembled WGS sequence"/>
</dbReference>
<comment type="caution">
    <text evidence="2">The sequence shown here is derived from an EMBL/GenBank/DDBJ whole genome shotgun (WGS) entry which is preliminary data.</text>
</comment>
<evidence type="ECO:0000313" key="2">
    <source>
        <dbReference type="EMBL" id="KAL2290715.1"/>
    </source>
</evidence>
<protein>
    <submittedName>
        <fullName evidence="2">Uncharacterized protein</fullName>
    </submittedName>
</protein>
<organism evidence="2 3">
    <name type="scientific">Diaporthe vaccinii</name>
    <dbReference type="NCBI Taxonomy" id="105482"/>
    <lineage>
        <taxon>Eukaryota</taxon>
        <taxon>Fungi</taxon>
        <taxon>Dikarya</taxon>
        <taxon>Ascomycota</taxon>
        <taxon>Pezizomycotina</taxon>
        <taxon>Sordariomycetes</taxon>
        <taxon>Sordariomycetidae</taxon>
        <taxon>Diaporthales</taxon>
        <taxon>Diaporthaceae</taxon>
        <taxon>Diaporthe</taxon>
        <taxon>Diaporthe eres species complex</taxon>
    </lineage>
</organism>
<feature type="compositionally biased region" description="Basic and acidic residues" evidence="1">
    <location>
        <begin position="1"/>
        <end position="23"/>
    </location>
</feature>
<accession>A0ABR4F7R2</accession>
<evidence type="ECO:0000313" key="3">
    <source>
        <dbReference type="Proteomes" id="UP001600888"/>
    </source>
</evidence>
<gene>
    <name evidence="2" type="ORF">FJTKL_14721</name>
</gene>
<feature type="compositionally biased region" description="Pro residues" evidence="1">
    <location>
        <begin position="45"/>
        <end position="54"/>
    </location>
</feature>
<feature type="region of interest" description="Disordered" evidence="1">
    <location>
        <begin position="91"/>
        <end position="119"/>
    </location>
</feature>
<sequence length="171" mass="20427">MDDQEKQVQQEQKAQKFGDRLREAASISNIRERLRRRQYRVKQGSPPPKPPPYYPHWHKARPKPQKAWTKVGTERLRVHEDGYVSRLERYEERLRDPTSKESRQKAAREARYSSTATTLCRAPASPEAELVDMFERLWELKRLYEQQDELEEDRAEMMYWEEDSSTEGSIS</sequence>
<reference evidence="2 3" key="1">
    <citation type="submission" date="2024-03" db="EMBL/GenBank/DDBJ databases">
        <title>A high-quality draft genome sequence of Diaporthe vaccinii, a causative agent of upright dieback and viscid rot disease in cranberry plants.</title>
        <authorList>
            <person name="Sarrasin M."/>
            <person name="Lang B.F."/>
            <person name="Burger G."/>
        </authorList>
    </citation>
    <scope>NUCLEOTIDE SEQUENCE [LARGE SCALE GENOMIC DNA]</scope>
    <source>
        <strain evidence="2 3">IS7</strain>
    </source>
</reference>